<organism evidence="1">
    <name type="scientific">Arion vulgaris</name>
    <dbReference type="NCBI Taxonomy" id="1028688"/>
    <lineage>
        <taxon>Eukaryota</taxon>
        <taxon>Metazoa</taxon>
        <taxon>Spiralia</taxon>
        <taxon>Lophotrochozoa</taxon>
        <taxon>Mollusca</taxon>
        <taxon>Gastropoda</taxon>
        <taxon>Heterobranchia</taxon>
        <taxon>Euthyneura</taxon>
        <taxon>Panpulmonata</taxon>
        <taxon>Eupulmonata</taxon>
        <taxon>Stylommatophora</taxon>
        <taxon>Helicina</taxon>
        <taxon>Arionoidea</taxon>
        <taxon>Arionidae</taxon>
        <taxon>Arion</taxon>
    </lineage>
</organism>
<accession>A0A0B6YF95</accession>
<evidence type="ECO:0000313" key="1">
    <source>
        <dbReference type="EMBL" id="CEK54195.1"/>
    </source>
</evidence>
<dbReference type="AlphaFoldDB" id="A0A0B6YF95"/>
<dbReference type="EMBL" id="HACG01007330">
    <property type="protein sequence ID" value="CEK54195.1"/>
    <property type="molecule type" value="Transcribed_RNA"/>
</dbReference>
<sequence length="64" mass="7509">IIKCGWLYTSCMAELMEVPKFRITHQDKKRAKKIDNTMYNWKYSKDKHISIDAAVDNFKTGSPL</sequence>
<feature type="non-terminal residue" evidence="1">
    <location>
        <position position="1"/>
    </location>
</feature>
<proteinExistence type="predicted"/>
<protein>
    <submittedName>
        <fullName evidence="1">Uncharacterized protein</fullName>
    </submittedName>
</protein>
<gene>
    <name evidence="1" type="primary">ORF22182</name>
</gene>
<reference evidence="1" key="1">
    <citation type="submission" date="2014-12" db="EMBL/GenBank/DDBJ databases">
        <title>Insight into the proteome of Arion vulgaris.</title>
        <authorList>
            <person name="Aradska J."/>
            <person name="Bulat T."/>
            <person name="Smidak R."/>
            <person name="Sarate P."/>
            <person name="Gangsoo J."/>
            <person name="Sialana F."/>
            <person name="Bilban M."/>
            <person name="Lubec G."/>
        </authorList>
    </citation>
    <scope>NUCLEOTIDE SEQUENCE</scope>
    <source>
        <tissue evidence="1">Skin</tissue>
    </source>
</reference>
<name>A0A0B6YF95_9EUPU</name>